<organism evidence="1 2">
    <name type="scientific">Dioscorea cayennensis subsp. rotundata</name>
    <name type="common">White Guinea yam</name>
    <name type="synonym">Dioscorea rotundata</name>
    <dbReference type="NCBI Taxonomy" id="55577"/>
    <lineage>
        <taxon>Eukaryota</taxon>
        <taxon>Viridiplantae</taxon>
        <taxon>Streptophyta</taxon>
        <taxon>Embryophyta</taxon>
        <taxon>Tracheophyta</taxon>
        <taxon>Spermatophyta</taxon>
        <taxon>Magnoliopsida</taxon>
        <taxon>Liliopsida</taxon>
        <taxon>Dioscoreales</taxon>
        <taxon>Dioscoreaceae</taxon>
        <taxon>Dioscorea</taxon>
    </lineage>
</organism>
<dbReference type="GeneID" id="120252901"/>
<reference evidence="2" key="1">
    <citation type="submission" date="2025-08" db="UniProtKB">
        <authorList>
            <consortium name="RefSeq"/>
        </authorList>
    </citation>
    <scope>IDENTIFICATION</scope>
</reference>
<gene>
    <name evidence="2" type="primary">LOC120252901</name>
</gene>
<evidence type="ECO:0000313" key="2">
    <source>
        <dbReference type="RefSeq" id="XP_039117037.1"/>
    </source>
</evidence>
<accession>A0AB40AQ30</accession>
<proteinExistence type="predicted"/>
<dbReference type="RefSeq" id="XP_039117037.1">
    <property type="nucleotide sequence ID" value="XM_039261103.1"/>
</dbReference>
<dbReference type="AlphaFoldDB" id="A0AB40AQ30"/>
<evidence type="ECO:0000313" key="1">
    <source>
        <dbReference type="Proteomes" id="UP001515500"/>
    </source>
</evidence>
<sequence>MKTLQYRRFHGFFFVCQVAAMLGRFVSDTCTYFQQYGGLLNALHFSAEPRNTVERLWDILLWAIQWEVWHLLHITPRTNPNEGRDNPIPPRPVLATHTTIMILQEHLNQAWRWIEELERLVVSHSHGLEFFNVHMENMRISYLGAAYGHVPNVPTAIPLFGPPLCPENSHSDLEPPSADYGDEAASDFFIADV</sequence>
<dbReference type="Proteomes" id="UP001515500">
    <property type="component" value="Chromosome 24"/>
</dbReference>
<keyword evidence="1" id="KW-1185">Reference proteome</keyword>
<name>A0AB40AQ30_DIOCR</name>
<protein>
    <submittedName>
        <fullName evidence="2">Uncharacterized protein LOC120252901</fullName>
    </submittedName>
</protein>